<dbReference type="CDD" id="cd17536">
    <property type="entry name" value="REC_YesN-like"/>
    <property type="match status" value="1"/>
</dbReference>
<comment type="caution">
    <text evidence="7">The sequence shown here is derived from an EMBL/GenBank/DDBJ whole genome shotgun (WGS) entry which is preliminary data.</text>
</comment>
<evidence type="ECO:0000256" key="3">
    <source>
        <dbReference type="ARBA" id="ARBA00023163"/>
    </source>
</evidence>
<sequence length="259" mass="30138">MRTKQVLIVDDEPRSRNGLKRRLETWEHDLLHVYTASDGPEALHLLREHDIDVLITDIRMPEMTGLELIAETKSFQRRPVFIVISAYSEFSYAQEALHMGVVNYLLKPVKKEAFLQAVQEALETRSRLDQIERVDRAFQEPDVVPADQLPEPLQEAAVYIDSRLSEKFSLKEVAQQVHLNPSYLSVLFKEHMTMTFSEYVTKKRLQLAKRLLLTTSMPIADIAEQTGYQTSKYFIRIFREHEGVTPSRYRRESSTDVEK</sequence>
<dbReference type="Pfam" id="PF12833">
    <property type="entry name" value="HTH_18"/>
    <property type="match status" value="1"/>
</dbReference>
<dbReference type="PANTHER" id="PTHR43280">
    <property type="entry name" value="ARAC-FAMILY TRANSCRIPTIONAL REGULATOR"/>
    <property type="match status" value="1"/>
</dbReference>
<dbReference type="PROSITE" id="PS50110">
    <property type="entry name" value="RESPONSE_REGULATORY"/>
    <property type="match status" value="1"/>
</dbReference>
<feature type="domain" description="HTH araC/xylS-type" evidence="5">
    <location>
        <begin position="154"/>
        <end position="252"/>
    </location>
</feature>
<dbReference type="InterPro" id="IPR020449">
    <property type="entry name" value="Tscrpt_reg_AraC-type_HTH"/>
</dbReference>
<dbReference type="InterPro" id="IPR018060">
    <property type="entry name" value="HTH_AraC"/>
</dbReference>
<organism evidence="7 8">
    <name type="scientific">Bacillus daqingensis</name>
    <dbReference type="NCBI Taxonomy" id="872396"/>
    <lineage>
        <taxon>Bacteria</taxon>
        <taxon>Bacillati</taxon>
        <taxon>Bacillota</taxon>
        <taxon>Bacilli</taxon>
        <taxon>Bacillales</taxon>
        <taxon>Bacillaceae</taxon>
        <taxon>Bacillus</taxon>
    </lineage>
</organism>
<dbReference type="PROSITE" id="PS01124">
    <property type="entry name" value="HTH_ARAC_FAMILY_2"/>
    <property type="match status" value="1"/>
</dbReference>
<keyword evidence="8" id="KW-1185">Reference proteome</keyword>
<evidence type="ECO:0000256" key="1">
    <source>
        <dbReference type="ARBA" id="ARBA00023015"/>
    </source>
</evidence>
<evidence type="ECO:0000313" key="8">
    <source>
        <dbReference type="Proteomes" id="UP001595896"/>
    </source>
</evidence>
<keyword evidence="2" id="KW-0238">DNA-binding</keyword>
<dbReference type="EMBL" id="JBHSGK010000004">
    <property type="protein sequence ID" value="MFC4736063.1"/>
    <property type="molecule type" value="Genomic_DNA"/>
</dbReference>
<evidence type="ECO:0000256" key="4">
    <source>
        <dbReference type="PROSITE-ProRule" id="PRU00169"/>
    </source>
</evidence>
<dbReference type="SUPFAM" id="SSF46689">
    <property type="entry name" value="Homeodomain-like"/>
    <property type="match status" value="2"/>
</dbReference>
<evidence type="ECO:0000256" key="2">
    <source>
        <dbReference type="ARBA" id="ARBA00023125"/>
    </source>
</evidence>
<feature type="modified residue" description="4-aspartylphosphate" evidence="4">
    <location>
        <position position="57"/>
    </location>
</feature>
<dbReference type="InterPro" id="IPR011006">
    <property type="entry name" value="CheY-like_superfamily"/>
</dbReference>
<evidence type="ECO:0000259" key="6">
    <source>
        <dbReference type="PROSITE" id="PS50110"/>
    </source>
</evidence>
<dbReference type="SMART" id="SM00448">
    <property type="entry name" value="REC"/>
    <property type="match status" value="1"/>
</dbReference>
<protein>
    <submittedName>
        <fullName evidence="7">Response regulator</fullName>
    </submittedName>
</protein>
<name>A0ABV9NRM0_9BACI</name>
<keyword evidence="1" id="KW-0805">Transcription regulation</keyword>
<dbReference type="PROSITE" id="PS00041">
    <property type="entry name" value="HTH_ARAC_FAMILY_1"/>
    <property type="match status" value="1"/>
</dbReference>
<dbReference type="RefSeq" id="WP_377908718.1">
    <property type="nucleotide sequence ID" value="NZ_JBHSGK010000004.1"/>
</dbReference>
<dbReference type="SMART" id="SM00342">
    <property type="entry name" value="HTH_ARAC"/>
    <property type="match status" value="1"/>
</dbReference>
<dbReference type="InterPro" id="IPR009057">
    <property type="entry name" value="Homeodomain-like_sf"/>
</dbReference>
<proteinExistence type="predicted"/>
<dbReference type="Proteomes" id="UP001595896">
    <property type="component" value="Unassembled WGS sequence"/>
</dbReference>
<evidence type="ECO:0000259" key="5">
    <source>
        <dbReference type="PROSITE" id="PS01124"/>
    </source>
</evidence>
<dbReference type="PANTHER" id="PTHR43280:SF28">
    <property type="entry name" value="HTH-TYPE TRANSCRIPTIONAL ACTIVATOR RHAS"/>
    <property type="match status" value="1"/>
</dbReference>
<keyword evidence="4" id="KW-0597">Phosphoprotein</keyword>
<gene>
    <name evidence="7" type="ORF">ACFO4L_05630</name>
</gene>
<dbReference type="InterPro" id="IPR001789">
    <property type="entry name" value="Sig_transdc_resp-reg_receiver"/>
</dbReference>
<feature type="domain" description="Response regulatory" evidence="6">
    <location>
        <begin position="5"/>
        <end position="122"/>
    </location>
</feature>
<dbReference type="InterPro" id="IPR018062">
    <property type="entry name" value="HTH_AraC-typ_CS"/>
</dbReference>
<accession>A0ABV9NRM0</accession>
<reference evidence="8" key="1">
    <citation type="journal article" date="2019" name="Int. J. Syst. Evol. Microbiol.">
        <title>The Global Catalogue of Microorganisms (GCM) 10K type strain sequencing project: providing services to taxonomists for standard genome sequencing and annotation.</title>
        <authorList>
            <consortium name="The Broad Institute Genomics Platform"/>
            <consortium name="The Broad Institute Genome Sequencing Center for Infectious Disease"/>
            <person name="Wu L."/>
            <person name="Ma J."/>
        </authorList>
    </citation>
    <scope>NUCLEOTIDE SEQUENCE [LARGE SCALE GENOMIC DNA]</scope>
    <source>
        <strain evidence="8">JCM 12165</strain>
    </source>
</reference>
<evidence type="ECO:0000313" key="7">
    <source>
        <dbReference type="EMBL" id="MFC4736063.1"/>
    </source>
</evidence>
<dbReference type="Gene3D" id="3.40.50.2300">
    <property type="match status" value="1"/>
</dbReference>
<dbReference type="Pfam" id="PF00072">
    <property type="entry name" value="Response_reg"/>
    <property type="match status" value="1"/>
</dbReference>
<dbReference type="SUPFAM" id="SSF52172">
    <property type="entry name" value="CheY-like"/>
    <property type="match status" value="1"/>
</dbReference>
<dbReference type="Gene3D" id="1.10.10.60">
    <property type="entry name" value="Homeodomain-like"/>
    <property type="match status" value="2"/>
</dbReference>
<dbReference type="PRINTS" id="PR00032">
    <property type="entry name" value="HTHARAC"/>
</dbReference>
<keyword evidence="3" id="KW-0804">Transcription</keyword>